<protein>
    <submittedName>
        <fullName evidence="2">Uncharacterized protein</fullName>
    </submittedName>
</protein>
<proteinExistence type="predicted"/>
<dbReference type="OrthoDB" id="5387995at2759"/>
<dbReference type="EMBL" id="JAGPNK010000036">
    <property type="protein sequence ID" value="KAH7303297.1"/>
    <property type="molecule type" value="Genomic_DNA"/>
</dbReference>
<sequence>MVVEIGASTPEAVQLLQLWRRHRHGRGDGKPLLAESDMPRFAPSTPALESFLIQRLPASMLDRKTTTTTRSARALPAAASSGGPSSSSSSLPSPPSLIQGRCASSPAKPDGPEPQTRTATPSTSSSSSTGGFVFGVDAAAASLGHLELGLQLTDGHPRVWQGGVKRYRHGLDVDGPNTAGLSCKKRRLRAELITSRLSQPFSQPATHILNREGMKSGDKRFLKIATTIDLARRIAHLHATSLLRFSLMNSLRKRLGVARNTGAAGMDMTNRGAWQPQDLQTSSGGKYIRPSVAPDAAAAAAAAAASASRVPAQSRPAPVKLAPVVARMPVCRLSKPAALPRPSGEEAATSRTSPRIHPVRSPELRPLQTALDDIDEDSFAFLHPDDDGWCETGDEPEHVYSDFGVIFGGGAEATGTEEHSYEEYLDNLDGITWVH</sequence>
<dbReference type="AlphaFoldDB" id="A0A8K0WIM2"/>
<gene>
    <name evidence="2" type="ORF">B0I35DRAFT_180658</name>
</gene>
<evidence type="ECO:0000313" key="2">
    <source>
        <dbReference type="EMBL" id="KAH7303297.1"/>
    </source>
</evidence>
<name>A0A8K0WIM2_9HYPO</name>
<organism evidence="2 3">
    <name type="scientific">Stachybotrys elegans</name>
    <dbReference type="NCBI Taxonomy" id="80388"/>
    <lineage>
        <taxon>Eukaryota</taxon>
        <taxon>Fungi</taxon>
        <taxon>Dikarya</taxon>
        <taxon>Ascomycota</taxon>
        <taxon>Pezizomycotina</taxon>
        <taxon>Sordariomycetes</taxon>
        <taxon>Hypocreomycetidae</taxon>
        <taxon>Hypocreales</taxon>
        <taxon>Stachybotryaceae</taxon>
        <taxon>Stachybotrys</taxon>
    </lineage>
</organism>
<evidence type="ECO:0000313" key="3">
    <source>
        <dbReference type="Proteomes" id="UP000813444"/>
    </source>
</evidence>
<evidence type="ECO:0000256" key="1">
    <source>
        <dbReference type="SAM" id="MobiDB-lite"/>
    </source>
</evidence>
<keyword evidence="3" id="KW-1185">Reference proteome</keyword>
<comment type="caution">
    <text evidence="2">The sequence shown here is derived from an EMBL/GenBank/DDBJ whole genome shotgun (WGS) entry which is preliminary data.</text>
</comment>
<feature type="compositionally biased region" description="Low complexity" evidence="1">
    <location>
        <begin position="116"/>
        <end position="129"/>
    </location>
</feature>
<dbReference type="Proteomes" id="UP000813444">
    <property type="component" value="Unassembled WGS sequence"/>
</dbReference>
<reference evidence="2" key="1">
    <citation type="journal article" date="2021" name="Nat. Commun.">
        <title>Genetic determinants of endophytism in the Arabidopsis root mycobiome.</title>
        <authorList>
            <person name="Mesny F."/>
            <person name="Miyauchi S."/>
            <person name="Thiergart T."/>
            <person name="Pickel B."/>
            <person name="Atanasova L."/>
            <person name="Karlsson M."/>
            <person name="Huettel B."/>
            <person name="Barry K.W."/>
            <person name="Haridas S."/>
            <person name="Chen C."/>
            <person name="Bauer D."/>
            <person name="Andreopoulos W."/>
            <person name="Pangilinan J."/>
            <person name="LaButti K."/>
            <person name="Riley R."/>
            <person name="Lipzen A."/>
            <person name="Clum A."/>
            <person name="Drula E."/>
            <person name="Henrissat B."/>
            <person name="Kohler A."/>
            <person name="Grigoriev I.V."/>
            <person name="Martin F.M."/>
            <person name="Hacquard S."/>
        </authorList>
    </citation>
    <scope>NUCLEOTIDE SEQUENCE</scope>
    <source>
        <strain evidence="2">MPI-CAGE-CH-0235</strain>
    </source>
</reference>
<feature type="compositionally biased region" description="Low complexity" evidence="1">
    <location>
        <begin position="66"/>
        <end position="91"/>
    </location>
</feature>
<feature type="region of interest" description="Disordered" evidence="1">
    <location>
        <begin position="62"/>
        <end position="129"/>
    </location>
</feature>
<feature type="region of interest" description="Disordered" evidence="1">
    <location>
        <begin position="336"/>
        <end position="359"/>
    </location>
</feature>
<accession>A0A8K0WIM2</accession>
<feature type="region of interest" description="Disordered" evidence="1">
    <location>
        <begin position="268"/>
        <end position="287"/>
    </location>
</feature>